<evidence type="ECO:0000256" key="1">
    <source>
        <dbReference type="SAM" id="MobiDB-lite"/>
    </source>
</evidence>
<dbReference type="EMBL" id="CAAE01009324">
    <property type="protein sequence ID" value="CAF91903.1"/>
    <property type="molecule type" value="Genomic_DNA"/>
</dbReference>
<dbReference type="OrthoDB" id="18853at2759"/>
<organism evidence="3">
    <name type="scientific">Tetraodon nigroviridis</name>
    <name type="common">Spotted green pufferfish</name>
    <name type="synonym">Chelonodon nigroviridis</name>
    <dbReference type="NCBI Taxonomy" id="99883"/>
    <lineage>
        <taxon>Eukaryota</taxon>
        <taxon>Metazoa</taxon>
        <taxon>Chordata</taxon>
        <taxon>Craniata</taxon>
        <taxon>Vertebrata</taxon>
        <taxon>Euteleostomi</taxon>
        <taxon>Actinopterygii</taxon>
        <taxon>Neopterygii</taxon>
        <taxon>Teleostei</taxon>
        <taxon>Neoteleostei</taxon>
        <taxon>Acanthomorphata</taxon>
        <taxon>Eupercaria</taxon>
        <taxon>Tetraodontiformes</taxon>
        <taxon>Tetradontoidea</taxon>
        <taxon>Tetraodontidae</taxon>
        <taxon>Tetraodon</taxon>
    </lineage>
</organism>
<feature type="compositionally biased region" description="Basic and acidic residues" evidence="1">
    <location>
        <begin position="170"/>
        <end position="183"/>
    </location>
</feature>
<comment type="caution">
    <text evidence="3">The sequence shown here is derived from an EMBL/GenBank/DDBJ whole genome shotgun (WGS) entry which is preliminary data.</text>
</comment>
<feature type="region of interest" description="Disordered" evidence="1">
    <location>
        <begin position="144"/>
        <end position="213"/>
    </location>
</feature>
<feature type="domain" description="Calponin-homology (CH)" evidence="2">
    <location>
        <begin position="1"/>
        <end position="131"/>
    </location>
</feature>
<dbReference type="InterPro" id="IPR036872">
    <property type="entry name" value="CH_dom_sf"/>
</dbReference>
<dbReference type="Pfam" id="PF00307">
    <property type="entry name" value="CH"/>
    <property type="match status" value="1"/>
</dbReference>
<proteinExistence type="predicted"/>
<dbReference type="InterPro" id="IPR050540">
    <property type="entry name" value="F-actin_Monoox_Mical"/>
</dbReference>
<sequence>MAAVRALRDWCRDACASYPGVDIQNMSASFRDGLAFCAIIHKHRPDLIDFSSLSRDNSYQNNQLVSLFLLSSNQPDGFDPGSDRGPVLPLQAFETAEMKLGIPALLHPKELVSSEAPDPLGVITYLSWYYCVFSRMSCGLRPAGPEGRADRPAPVQGQGASGLPPVPEARPPHPETSAGREDPPSQLPQVATLPPCDGLTLKDHASSPAADVG</sequence>
<dbReference type="InterPro" id="IPR001715">
    <property type="entry name" value="CH_dom"/>
</dbReference>
<dbReference type="KEGG" id="tng:GSTEN00006872G001"/>
<dbReference type="AlphaFoldDB" id="Q4T5C9"/>
<evidence type="ECO:0000313" key="3">
    <source>
        <dbReference type="EMBL" id="CAF91903.1"/>
    </source>
</evidence>
<dbReference type="SUPFAM" id="SSF47576">
    <property type="entry name" value="Calponin-homology domain, CH-domain"/>
    <property type="match status" value="1"/>
</dbReference>
<evidence type="ECO:0000259" key="2">
    <source>
        <dbReference type="PROSITE" id="PS50021"/>
    </source>
</evidence>
<accession>Q4T5C9</accession>
<dbReference type="Gene3D" id="1.10.418.10">
    <property type="entry name" value="Calponin-like domain"/>
    <property type="match status" value="1"/>
</dbReference>
<gene>
    <name evidence="3" type="ORF">GSTENG00006872001</name>
</gene>
<protein>
    <submittedName>
        <fullName evidence="3">(spotted green pufferfish) hypothetical protein</fullName>
    </submittedName>
</protein>
<reference evidence="3" key="1">
    <citation type="journal article" date="2004" name="Nature">
        <title>Genome duplication in the teleost fish Tetraodon nigroviridis reveals the early vertebrate proto-karyotype.</title>
        <authorList>
            <person name="Jaillon O."/>
            <person name="Aury J.-M."/>
            <person name="Brunet F."/>
            <person name="Petit J.-L."/>
            <person name="Stange-Thomann N."/>
            <person name="Mauceli E."/>
            <person name="Bouneau L."/>
            <person name="Fischer C."/>
            <person name="Ozouf-Costaz C."/>
            <person name="Bernot A."/>
            <person name="Nicaud S."/>
            <person name="Jaffe D."/>
            <person name="Fisher S."/>
            <person name="Lutfalla G."/>
            <person name="Dossat C."/>
            <person name="Segurens B."/>
            <person name="Dasilva C."/>
            <person name="Salanoubat M."/>
            <person name="Levy M."/>
            <person name="Boudet N."/>
            <person name="Castellano S."/>
            <person name="Anthouard V."/>
            <person name="Jubin C."/>
            <person name="Castelli V."/>
            <person name="Katinka M."/>
            <person name="Vacherie B."/>
            <person name="Biemont C."/>
            <person name="Skalli Z."/>
            <person name="Cattolico L."/>
            <person name="Poulain J."/>
            <person name="De Berardinis V."/>
            <person name="Cruaud C."/>
            <person name="Duprat S."/>
            <person name="Brottier P."/>
            <person name="Coutanceau J.-P."/>
            <person name="Gouzy J."/>
            <person name="Parra G."/>
            <person name="Lardier G."/>
            <person name="Chapple C."/>
            <person name="McKernan K.J."/>
            <person name="McEwan P."/>
            <person name="Bosak S."/>
            <person name="Kellis M."/>
            <person name="Volff J.-N."/>
            <person name="Guigo R."/>
            <person name="Zody M.C."/>
            <person name="Mesirov J."/>
            <person name="Lindblad-Toh K."/>
            <person name="Birren B."/>
            <person name="Nusbaum C."/>
            <person name="Kahn D."/>
            <person name="Robinson-Rechavi M."/>
            <person name="Laudet V."/>
            <person name="Schachter V."/>
            <person name="Quetier F."/>
            <person name="Saurin W."/>
            <person name="Scarpelli C."/>
            <person name="Wincker P."/>
            <person name="Lander E.S."/>
            <person name="Weissenbach J."/>
            <person name="Roest Crollius H."/>
        </authorList>
    </citation>
    <scope>NUCLEOTIDE SEQUENCE [LARGE SCALE GENOMIC DNA]</scope>
</reference>
<dbReference type="SMART" id="SM00033">
    <property type="entry name" value="CH"/>
    <property type="match status" value="1"/>
</dbReference>
<name>Q4T5C9_TETNG</name>
<dbReference type="PROSITE" id="PS50021">
    <property type="entry name" value="CH"/>
    <property type="match status" value="1"/>
</dbReference>
<dbReference type="PANTHER" id="PTHR23167:SF89">
    <property type="entry name" value="MICAL-LIKE PROTEIN 1"/>
    <property type="match status" value="1"/>
</dbReference>
<dbReference type="PANTHER" id="PTHR23167">
    <property type="entry name" value="CALPONIN HOMOLOGY DOMAIN-CONTAINING PROTEIN DDB_G0272472-RELATED"/>
    <property type="match status" value="1"/>
</dbReference>
<reference evidence="3" key="2">
    <citation type="submission" date="2004-02" db="EMBL/GenBank/DDBJ databases">
        <authorList>
            <consortium name="Genoscope"/>
            <consortium name="Whitehead Institute Centre for Genome Research"/>
        </authorList>
    </citation>
    <scope>NUCLEOTIDE SEQUENCE</scope>
</reference>